<sequence length="66" mass="7372">MPKNSSAKFASTLNRVKLTITTINAFGLILLYNKIPLKCFLLKSCREKLSASNNYSSVLCNLHPKL</sequence>
<dbReference type="Proteomes" id="UP000276133">
    <property type="component" value="Unassembled WGS sequence"/>
</dbReference>
<reference evidence="1 2" key="1">
    <citation type="journal article" date="2018" name="Sci. Rep.">
        <title>Genomic signatures of local adaptation to the degree of environmental predictability in rotifers.</title>
        <authorList>
            <person name="Franch-Gras L."/>
            <person name="Hahn C."/>
            <person name="Garcia-Roger E.M."/>
            <person name="Carmona M.J."/>
            <person name="Serra M."/>
            <person name="Gomez A."/>
        </authorList>
    </citation>
    <scope>NUCLEOTIDE SEQUENCE [LARGE SCALE GENOMIC DNA]</scope>
    <source>
        <strain evidence="1">HYR1</strain>
    </source>
</reference>
<gene>
    <name evidence="1" type="ORF">BpHYR1_034037</name>
</gene>
<keyword evidence="2" id="KW-1185">Reference proteome</keyword>
<name>A0A3M7P5H6_BRAPC</name>
<comment type="caution">
    <text evidence="1">The sequence shown here is derived from an EMBL/GenBank/DDBJ whole genome shotgun (WGS) entry which is preliminary data.</text>
</comment>
<dbReference type="EMBL" id="REGN01013133">
    <property type="protein sequence ID" value="RMZ94328.1"/>
    <property type="molecule type" value="Genomic_DNA"/>
</dbReference>
<evidence type="ECO:0000313" key="2">
    <source>
        <dbReference type="Proteomes" id="UP000276133"/>
    </source>
</evidence>
<protein>
    <submittedName>
        <fullName evidence="1">Uncharacterized protein</fullName>
    </submittedName>
</protein>
<proteinExistence type="predicted"/>
<accession>A0A3M7P5H6</accession>
<organism evidence="1 2">
    <name type="scientific">Brachionus plicatilis</name>
    <name type="common">Marine rotifer</name>
    <name type="synonym">Brachionus muelleri</name>
    <dbReference type="NCBI Taxonomy" id="10195"/>
    <lineage>
        <taxon>Eukaryota</taxon>
        <taxon>Metazoa</taxon>
        <taxon>Spiralia</taxon>
        <taxon>Gnathifera</taxon>
        <taxon>Rotifera</taxon>
        <taxon>Eurotatoria</taxon>
        <taxon>Monogononta</taxon>
        <taxon>Pseudotrocha</taxon>
        <taxon>Ploima</taxon>
        <taxon>Brachionidae</taxon>
        <taxon>Brachionus</taxon>
    </lineage>
</organism>
<evidence type="ECO:0000313" key="1">
    <source>
        <dbReference type="EMBL" id="RMZ94328.1"/>
    </source>
</evidence>
<dbReference type="AlphaFoldDB" id="A0A3M7P5H6"/>